<gene>
    <name evidence="3" type="primary">cmbl</name>
    <name evidence="3" type="ORF">AK812_SmicGene41655</name>
</gene>
<dbReference type="Gene3D" id="3.40.50.1820">
    <property type="entry name" value="alpha/beta hydrolase"/>
    <property type="match status" value="1"/>
</dbReference>
<accession>A0A1Q9C5J9</accession>
<reference evidence="3 4" key="1">
    <citation type="submission" date="2016-02" db="EMBL/GenBank/DDBJ databases">
        <title>Genome analysis of coral dinoflagellate symbionts highlights evolutionary adaptations to a symbiotic lifestyle.</title>
        <authorList>
            <person name="Aranda M."/>
            <person name="Li Y."/>
            <person name="Liew Y.J."/>
            <person name="Baumgarten S."/>
            <person name="Simakov O."/>
            <person name="Wilson M."/>
            <person name="Piel J."/>
            <person name="Ashoor H."/>
            <person name="Bougouffa S."/>
            <person name="Bajic V.B."/>
            <person name="Ryu T."/>
            <person name="Ravasi T."/>
            <person name="Bayer T."/>
            <person name="Micklem G."/>
            <person name="Kim H."/>
            <person name="Bhak J."/>
            <person name="Lajeunesse T.C."/>
            <person name="Voolstra C.R."/>
        </authorList>
    </citation>
    <scope>NUCLEOTIDE SEQUENCE [LARGE SCALE GENOMIC DNA]</scope>
    <source>
        <strain evidence="3 4">CCMP2467</strain>
    </source>
</reference>
<evidence type="ECO:0000259" key="2">
    <source>
        <dbReference type="PROSITE" id="PS50042"/>
    </source>
</evidence>
<protein>
    <submittedName>
        <fullName evidence="3">Carboxymethylenebutenolidase-like</fullName>
    </submittedName>
</protein>
<feature type="domain" description="Cyclic nucleotide-binding" evidence="2">
    <location>
        <begin position="44"/>
        <end position="102"/>
    </location>
</feature>
<evidence type="ECO:0000313" key="4">
    <source>
        <dbReference type="Proteomes" id="UP000186817"/>
    </source>
</evidence>
<dbReference type="AlphaFoldDB" id="A0A1Q9C5J9"/>
<dbReference type="Proteomes" id="UP000186817">
    <property type="component" value="Unassembled WGS sequence"/>
</dbReference>
<feature type="region of interest" description="Disordered" evidence="1">
    <location>
        <begin position="1"/>
        <end position="22"/>
    </location>
</feature>
<dbReference type="Pfam" id="PF01738">
    <property type="entry name" value="DLH"/>
    <property type="match status" value="1"/>
</dbReference>
<dbReference type="InterPro" id="IPR018490">
    <property type="entry name" value="cNMP-bd_dom_sf"/>
</dbReference>
<dbReference type="Pfam" id="PF00027">
    <property type="entry name" value="cNMP_binding"/>
    <property type="match status" value="1"/>
</dbReference>
<dbReference type="SUPFAM" id="SSF53474">
    <property type="entry name" value="alpha/beta-Hydrolases"/>
    <property type="match status" value="1"/>
</dbReference>
<dbReference type="PROSITE" id="PS00889">
    <property type="entry name" value="CNMP_BINDING_2"/>
    <property type="match status" value="1"/>
</dbReference>
<dbReference type="InterPro" id="IPR000595">
    <property type="entry name" value="cNMP-bd_dom"/>
</dbReference>
<dbReference type="InterPro" id="IPR018488">
    <property type="entry name" value="cNMP-bd_CS"/>
</dbReference>
<proteinExistence type="predicted"/>
<name>A0A1Q9C5J9_SYMMI</name>
<dbReference type="InterPro" id="IPR029058">
    <property type="entry name" value="AB_hydrolase_fold"/>
</dbReference>
<dbReference type="SUPFAM" id="SSF51206">
    <property type="entry name" value="cAMP-binding domain-like"/>
    <property type="match status" value="2"/>
</dbReference>
<dbReference type="PANTHER" id="PTHR17630">
    <property type="entry name" value="DIENELACTONE HYDROLASE"/>
    <property type="match status" value="1"/>
</dbReference>
<evidence type="ECO:0000256" key="1">
    <source>
        <dbReference type="SAM" id="MobiDB-lite"/>
    </source>
</evidence>
<dbReference type="GO" id="GO:0016787">
    <property type="term" value="F:hydrolase activity"/>
    <property type="evidence" value="ECO:0007669"/>
    <property type="project" value="InterPro"/>
</dbReference>
<organism evidence="3 4">
    <name type="scientific">Symbiodinium microadriaticum</name>
    <name type="common">Dinoflagellate</name>
    <name type="synonym">Zooxanthella microadriatica</name>
    <dbReference type="NCBI Taxonomy" id="2951"/>
    <lineage>
        <taxon>Eukaryota</taxon>
        <taxon>Sar</taxon>
        <taxon>Alveolata</taxon>
        <taxon>Dinophyceae</taxon>
        <taxon>Suessiales</taxon>
        <taxon>Symbiodiniaceae</taxon>
        <taxon>Symbiodinium</taxon>
    </lineage>
</organism>
<dbReference type="OrthoDB" id="17560at2759"/>
<evidence type="ECO:0000313" key="3">
    <source>
        <dbReference type="EMBL" id="OLP78198.1"/>
    </source>
</evidence>
<comment type="caution">
    <text evidence="3">The sequence shown here is derived from an EMBL/GenBank/DDBJ whole genome shotgun (WGS) entry which is preliminary data.</text>
</comment>
<dbReference type="InterPro" id="IPR002925">
    <property type="entry name" value="Dienelactn_hydro"/>
</dbReference>
<keyword evidence="4" id="KW-1185">Reference proteome</keyword>
<dbReference type="PROSITE" id="PS50042">
    <property type="entry name" value="CNMP_BINDING_3"/>
    <property type="match status" value="1"/>
</dbReference>
<dbReference type="PANTHER" id="PTHR17630:SF44">
    <property type="entry name" value="PROTEIN AIM2"/>
    <property type="match status" value="1"/>
</dbReference>
<sequence length="519" mass="56817">MDAASISSDSGSSSADEAAPRRRFSFAEKTARKQQMPMLRTAILRAGSSFGEAALDTGLPRQATVRCEEKCWVAVLRRQDFHDVLMNCDTDSHRAWCSFAAAAPVLRELPESVRVRLVAHCRTLQVEKAQRVCQLGEPVHEVVFLVEGNFQVFAQPGGPDTEDIFRRRDISPTKGIRKKEFYNAVSEKGSSRTGLEAYVVGKGNKRAVVVACDLFGIHMGRNKEICDSLADEGFLVVLPDFFKGAYEDVGSDPGFWEMLRQAPTVLTPLNTPWADVEQDLEVSVLPFLEEQGCAENAGVLGFCWGAWVVAHSCARFGFRCGAMAHPSIHTLTLRWGEDEEALLSGINVPQLVLASKDEPATWKPGGRAEKLLKSESSIFKEFPSMSHGFVPRGDLKDSQVASDVARAMEYIKGFLCKHLPRAVATSLLPSPAVFGLSALLRNETHEPYKSPAPCIPFVPSEPTGKFAANVAHSHTSNEVAAMSEPAKLWLRMFAQLRSGCHPLRLSCLAAAVIGSARRC</sequence>
<dbReference type="EMBL" id="LSRX01001647">
    <property type="protein sequence ID" value="OLP78198.1"/>
    <property type="molecule type" value="Genomic_DNA"/>
</dbReference>
<dbReference type="InterPro" id="IPR014710">
    <property type="entry name" value="RmlC-like_jellyroll"/>
</dbReference>
<feature type="compositionally biased region" description="Low complexity" evidence="1">
    <location>
        <begin position="1"/>
        <end position="17"/>
    </location>
</feature>
<dbReference type="Gene3D" id="2.60.120.10">
    <property type="entry name" value="Jelly Rolls"/>
    <property type="match status" value="2"/>
</dbReference>
<dbReference type="CDD" id="cd00038">
    <property type="entry name" value="CAP_ED"/>
    <property type="match status" value="1"/>
</dbReference>